<dbReference type="AlphaFoldDB" id="A0A9W6WJS2"/>
<dbReference type="Proteomes" id="UP001165120">
    <property type="component" value="Unassembled WGS sequence"/>
</dbReference>
<evidence type="ECO:0000256" key="2">
    <source>
        <dbReference type="ARBA" id="ARBA00008476"/>
    </source>
</evidence>
<keyword evidence="4" id="KW-0809">Transit peptide</keyword>
<feature type="region of interest" description="Disordered" evidence="6">
    <location>
        <begin position="243"/>
        <end position="266"/>
    </location>
</feature>
<dbReference type="InterPro" id="IPR029427">
    <property type="entry name" value="AIM23"/>
</dbReference>
<protein>
    <recommendedName>
        <fullName evidence="3">Altered inheritance of mitochondria protein 23, mitochondrial</fullName>
    </recommendedName>
</protein>
<sequence>MLVSQLSKKISPCVLHTISPPPSSSCSSFASIIIPSTTICIQQKRFASSANTFSSLLNKKKSNNNTNNNKNNTTTNSFNNSFGFNKDSNSFNKNNNNNYAKGNGNKKFGNDFNNVMNGGNNNNHSNNNNRKRQTYNKKVEYFKTGKKKDQDAFRVILSKAKSINPKMTCKIIKNNEDKGIFSIYEYGKNSIDFDSEGAVLVSTTVDPITNEKLPVIRIVDQLAARQAYSDYLFEQVSSKMTKKAGGASNSLSDTASSGTSSSSSLSASSTTADLKIIKITWNISISDLENQKLNEIKNQLGKGEKVHIYIGSKESLSYSNFEKISQGDDFVPRRGFQEINELEETRREKILSILDDFLKETMKINFVKEGELSKRILKKKDKIN</sequence>
<dbReference type="Pfam" id="PF14877">
    <property type="entry name" value="mIF3"/>
    <property type="match status" value="1"/>
</dbReference>
<comment type="caution">
    <text evidence="7">The sequence shown here is derived from an EMBL/GenBank/DDBJ whole genome shotgun (WGS) entry which is preliminary data.</text>
</comment>
<evidence type="ECO:0000256" key="6">
    <source>
        <dbReference type="SAM" id="MobiDB-lite"/>
    </source>
</evidence>
<comment type="similarity">
    <text evidence="2">Belongs to the AIM23 family.</text>
</comment>
<organism evidence="7 8">
    <name type="scientific">Candida boidinii</name>
    <name type="common">Yeast</name>
    <dbReference type="NCBI Taxonomy" id="5477"/>
    <lineage>
        <taxon>Eukaryota</taxon>
        <taxon>Fungi</taxon>
        <taxon>Dikarya</taxon>
        <taxon>Ascomycota</taxon>
        <taxon>Saccharomycotina</taxon>
        <taxon>Pichiomycetes</taxon>
        <taxon>Pichiales</taxon>
        <taxon>Pichiaceae</taxon>
        <taxon>Ogataea</taxon>
        <taxon>Ogataea/Candida clade</taxon>
    </lineage>
</organism>
<feature type="compositionally biased region" description="Low complexity" evidence="6">
    <location>
        <begin position="58"/>
        <end position="128"/>
    </location>
</feature>
<evidence type="ECO:0000256" key="1">
    <source>
        <dbReference type="ARBA" id="ARBA00004173"/>
    </source>
</evidence>
<evidence type="ECO:0000256" key="5">
    <source>
        <dbReference type="ARBA" id="ARBA00023128"/>
    </source>
</evidence>
<dbReference type="GO" id="GO:0005739">
    <property type="term" value="C:mitochondrion"/>
    <property type="evidence" value="ECO:0007669"/>
    <property type="project" value="UniProtKB-SubCell"/>
</dbReference>
<reference evidence="7" key="1">
    <citation type="submission" date="2023-04" db="EMBL/GenBank/DDBJ databases">
        <title>Candida boidinii NBRC 10035.</title>
        <authorList>
            <person name="Ichikawa N."/>
            <person name="Sato H."/>
            <person name="Tonouchi N."/>
        </authorList>
    </citation>
    <scope>NUCLEOTIDE SEQUENCE</scope>
    <source>
        <strain evidence="7">NBRC 10035</strain>
    </source>
</reference>
<keyword evidence="5" id="KW-0496">Mitochondrion</keyword>
<gene>
    <name evidence="7" type="ORF">Cboi02_000448700</name>
</gene>
<dbReference type="EMBL" id="BSXN01001830">
    <property type="protein sequence ID" value="GME74652.1"/>
    <property type="molecule type" value="Genomic_DNA"/>
</dbReference>
<comment type="subcellular location">
    <subcellularLocation>
        <location evidence="1">Mitochondrion</location>
    </subcellularLocation>
</comment>
<evidence type="ECO:0000256" key="4">
    <source>
        <dbReference type="ARBA" id="ARBA00022946"/>
    </source>
</evidence>
<accession>A0A9W6WJS2</accession>
<keyword evidence="8" id="KW-1185">Reference proteome</keyword>
<evidence type="ECO:0000313" key="7">
    <source>
        <dbReference type="EMBL" id="GME74652.1"/>
    </source>
</evidence>
<feature type="compositionally biased region" description="Low complexity" evidence="6">
    <location>
        <begin position="246"/>
        <end position="266"/>
    </location>
</feature>
<proteinExistence type="inferred from homology"/>
<name>A0A9W6WJS2_CANBO</name>
<evidence type="ECO:0000313" key="8">
    <source>
        <dbReference type="Proteomes" id="UP001165120"/>
    </source>
</evidence>
<feature type="region of interest" description="Disordered" evidence="6">
    <location>
        <begin position="58"/>
        <end position="133"/>
    </location>
</feature>
<evidence type="ECO:0000256" key="3">
    <source>
        <dbReference type="ARBA" id="ARBA00013994"/>
    </source>
</evidence>